<dbReference type="RefSeq" id="WP_029636419.1">
    <property type="nucleotide sequence ID" value="NZ_JACJTA010000117.1"/>
</dbReference>
<evidence type="ECO:0000256" key="1">
    <source>
        <dbReference type="SAM" id="MobiDB-lite"/>
    </source>
</evidence>
<sequence>MPRKFSQAVFGLSITSVIGLYCLALAPSALATKDGGNNKNQTPTTTNTSSNTTSSTNTGSSLACNVTDVLIGKTNATACKGPFNGNDTGAETPLLTELNDDLFDLGSNVTWSLAGKSDSNENNLFGFKAQNGSDTGSWGLGKALGSGPSTFVISLKSSTEYSAYLFKDIDFTKTGLEGVFNTIGVALAGNGKEGKGKELSHASLFVASYVKPPEPPKVRVPEPSASIGLGLVVGGMLIARRRESKNVQK</sequence>
<accession>A0ABR8H0U0</accession>
<feature type="chain" id="PRO_5046344331" evidence="2">
    <location>
        <begin position="32"/>
        <end position="249"/>
    </location>
</feature>
<organism evidence="3 4">
    <name type="scientific">Scytonema hofmannii FACHB-248</name>
    <dbReference type="NCBI Taxonomy" id="1842502"/>
    <lineage>
        <taxon>Bacteria</taxon>
        <taxon>Bacillati</taxon>
        <taxon>Cyanobacteriota</taxon>
        <taxon>Cyanophyceae</taxon>
        <taxon>Nostocales</taxon>
        <taxon>Scytonemataceae</taxon>
        <taxon>Scytonema</taxon>
    </lineage>
</organism>
<gene>
    <name evidence="3" type="ORF">H6G81_31640</name>
</gene>
<feature type="compositionally biased region" description="Low complexity" evidence="1">
    <location>
        <begin position="37"/>
        <end position="59"/>
    </location>
</feature>
<keyword evidence="2" id="KW-0732">Signal</keyword>
<dbReference type="InterPro" id="IPR013424">
    <property type="entry name" value="Ice-binding_C"/>
</dbReference>
<name>A0ABR8H0U0_9CYAN</name>
<evidence type="ECO:0000313" key="4">
    <source>
        <dbReference type="Proteomes" id="UP000660380"/>
    </source>
</evidence>
<dbReference type="Proteomes" id="UP000660380">
    <property type="component" value="Unassembled WGS sequence"/>
</dbReference>
<protein>
    <submittedName>
        <fullName evidence="3">PEP-CTERM sorting domain-containing protein</fullName>
    </submittedName>
</protein>
<reference evidence="3 4" key="1">
    <citation type="journal article" date="2020" name="ISME J.">
        <title>Comparative genomics reveals insights into cyanobacterial evolution and habitat adaptation.</title>
        <authorList>
            <person name="Chen M.Y."/>
            <person name="Teng W.K."/>
            <person name="Zhao L."/>
            <person name="Hu C.X."/>
            <person name="Zhou Y.K."/>
            <person name="Han B.P."/>
            <person name="Song L.R."/>
            <person name="Shu W.S."/>
        </authorList>
    </citation>
    <scope>NUCLEOTIDE SEQUENCE [LARGE SCALE GENOMIC DNA]</scope>
    <source>
        <strain evidence="3 4">FACHB-248</strain>
    </source>
</reference>
<feature type="region of interest" description="Disordered" evidence="1">
    <location>
        <begin position="33"/>
        <end position="59"/>
    </location>
</feature>
<feature type="signal peptide" evidence="2">
    <location>
        <begin position="1"/>
        <end position="31"/>
    </location>
</feature>
<proteinExistence type="predicted"/>
<dbReference type="NCBIfam" id="TIGR02595">
    <property type="entry name" value="PEP_CTERM"/>
    <property type="match status" value="1"/>
</dbReference>
<keyword evidence="4" id="KW-1185">Reference proteome</keyword>
<dbReference type="EMBL" id="JACJTA010000117">
    <property type="protein sequence ID" value="MBD2608952.1"/>
    <property type="molecule type" value="Genomic_DNA"/>
</dbReference>
<evidence type="ECO:0000313" key="3">
    <source>
        <dbReference type="EMBL" id="MBD2608952.1"/>
    </source>
</evidence>
<comment type="caution">
    <text evidence="3">The sequence shown here is derived from an EMBL/GenBank/DDBJ whole genome shotgun (WGS) entry which is preliminary data.</text>
</comment>
<evidence type="ECO:0000256" key="2">
    <source>
        <dbReference type="SAM" id="SignalP"/>
    </source>
</evidence>